<sequence>MCDSGQMGGYLMAGMSLIYDLLKSDSFNLPKPTHYKRVEENYLVTRSKEKYEYAPDIAAVTTKSDKIKSKTNVIAKTDAEEVKHSKTTFQASKAKPQMKHRKKIPRAPVIKGNGNSTETLASATRKAWLHIGCAGVDATVNNGRTIY</sequence>
<evidence type="ECO:0000256" key="1">
    <source>
        <dbReference type="SAM" id="MobiDB-lite"/>
    </source>
</evidence>
<name>A0ABD2NMD6_9CUCU</name>
<dbReference type="EMBL" id="JABFTP020000124">
    <property type="protein sequence ID" value="KAL3279886.1"/>
    <property type="molecule type" value="Genomic_DNA"/>
</dbReference>
<accession>A0ABD2NMD6</accession>
<gene>
    <name evidence="2" type="ORF">HHI36_017392</name>
</gene>
<evidence type="ECO:0000313" key="2">
    <source>
        <dbReference type="EMBL" id="KAL3279886.1"/>
    </source>
</evidence>
<evidence type="ECO:0000313" key="3">
    <source>
        <dbReference type="Proteomes" id="UP001516400"/>
    </source>
</evidence>
<dbReference type="Proteomes" id="UP001516400">
    <property type="component" value="Unassembled WGS sequence"/>
</dbReference>
<organism evidence="2 3">
    <name type="scientific">Cryptolaemus montrouzieri</name>
    <dbReference type="NCBI Taxonomy" id="559131"/>
    <lineage>
        <taxon>Eukaryota</taxon>
        <taxon>Metazoa</taxon>
        <taxon>Ecdysozoa</taxon>
        <taxon>Arthropoda</taxon>
        <taxon>Hexapoda</taxon>
        <taxon>Insecta</taxon>
        <taxon>Pterygota</taxon>
        <taxon>Neoptera</taxon>
        <taxon>Endopterygota</taxon>
        <taxon>Coleoptera</taxon>
        <taxon>Polyphaga</taxon>
        <taxon>Cucujiformia</taxon>
        <taxon>Coccinelloidea</taxon>
        <taxon>Coccinellidae</taxon>
        <taxon>Scymninae</taxon>
        <taxon>Scymnini</taxon>
        <taxon>Cryptolaemus</taxon>
    </lineage>
</organism>
<reference evidence="2 3" key="1">
    <citation type="journal article" date="2021" name="BMC Biol.">
        <title>Horizontally acquired antibacterial genes associated with adaptive radiation of ladybird beetles.</title>
        <authorList>
            <person name="Li H.S."/>
            <person name="Tang X.F."/>
            <person name="Huang Y.H."/>
            <person name="Xu Z.Y."/>
            <person name="Chen M.L."/>
            <person name="Du X.Y."/>
            <person name="Qiu B.Y."/>
            <person name="Chen P.T."/>
            <person name="Zhang W."/>
            <person name="Slipinski A."/>
            <person name="Escalona H.E."/>
            <person name="Waterhouse R.M."/>
            <person name="Zwick A."/>
            <person name="Pang H."/>
        </authorList>
    </citation>
    <scope>NUCLEOTIDE SEQUENCE [LARGE SCALE GENOMIC DNA]</scope>
    <source>
        <strain evidence="2">SYSU2018</strain>
    </source>
</reference>
<feature type="region of interest" description="Disordered" evidence="1">
    <location>
        <begin position="85"/>
        <end position="116"/>
    </location>
</feature>
<feature type="compositionally biased region" description="Basic residues" evidence="1">
    <location>
        <begin position="96"/>
        <end position="105"/>
    </location>
</feature>
<keyword evidence="3" id="KW-1185">Reference proteome</keyword>
<proteinExistence type="predicted"/>
<protein>
    <submittedName>
        <fullName evidence="2">Uncharacterized protein</fullName>
    </submittedName>
</protein>
<comment type="caution">
    <text evidence="2">The sequence shown here is derived from an EMBL/GenBank/DDBJ whole genome shotgun (WGS) entry which is preliminary data.</text>
</comment>
<dbReference type="AlphaFoldDB" id="A0ABD2NMD6"/>